<accession>A0A835KEE9</accession>
<feature type="domain" description="DUF3741" evidence="2">
    <location>
        <begin position="307"/>
        <end position="348"/>
    </location>
</feature>
<feature type="compositionally biased region" description="Basic residues" evidence="1">
    <location>
        <begin position="103"/>
        <end position="112"/>
    </location>
</feature>
<comment type="caution">
    <text evidence="5">The sequence shown here is derived from an EMBL/GenBank/DDBJ whole genome shotgun (WGS) entry which is preliminary data.</text>
</comment>
<evidence type="ECO:0000313" key="6">
    <source>
        <dbReference type="Proteomes" id="UP000636709"/>
    </source>
</evidence>
<dbReference type="Pfam" id="PF14309">
    <property type="entry name" value="DUF4378"/>
    <property type="match status" value="1"/>
</dbReference>
<protein>
    <recommendedName>
        <fullName evidence="7">DUF4378 domain-containing protein</fullName>
    </recommendedName>
</protein>
<dbReference type="OrthoDB" id="1925259at2759"/>
<organism evidence="5 6">
    <name type="scientific">Digitaria exilis</name>
    <dbReference type="NCBI Taxonomy" id="1010633"/>
    <lineage>
        <taxon>Eukaryota</taxon>
        <taxon>Viridiplantae</taxon>
        <taxon>Streptophyta</taxon>
        <taxon>Embryophyta</taxon>
        <taxon>Tracheophyta</taxon>
        <taxon>Spermatophyta</taxon>
        <taxon>Magnoliopsida</taxon>
        <taxon>Liliopsida</taxon>
        <taxon>Poales</taxon>
        <taxon>Poaceae</taxon>
        <taxon>PACMAD clade</taxon>
        <taxon>Panicoideae</taxon>
        <taxon>Panicodae</taxon>
        <taxon>Paniceae</taxon>
        <taxon>Anthephorinae</taxon>
        <taxon>Digitaria</taxon>
    </lineage>
</organism>
<dbReference type="InterPro" id="IPR025486">
    <property type="entry name" value="DUF4378"/>
</dbReference>
<sequence length="1072" mass="118501">MRPCPTPLPHAHSARAPPLTPCPAPSCGPGTGRWTWSSSRAHAPPAGTALACGPGTGECPTVQNLNSSGERKGLQSLEEERGGGEAEADAEAMLRSGGSRASAKPRRPHSRPRPPSPTAPSRRASGAAAAAAPESKEPSVLEVPVVSSMEETSFTFEFKRGFKRAKKTVLPPMDAQDNLREGFSNKSNDVPPAKKEAPKQVEFTHCSPGIVARLMGLDTVPRPKKVLDRCQSDTQNNLQRHISGVVQEVASTSSGDHPCNISSDDLPALKDVFEVTEMENMAMHEVPQPGNEEQYLRHLEADLEFVRQKFLDAKRLATDEGHRNSKEFSEALEILHSKKDAFLEILEENRTAVSGLSGHILGYSGSHSSPDTSNTASAELFEQEILCNMPDVCNGMFGRPKEFERSIPSMLFKEASVASVEPLAPNQGKNKGSSHRAQIVVLKPNLQRKSFTPVLSTQETSRYKQRRVTNSKPPHLSKQYSLPQKNEVLEGEEGISTQKVRKQTPKSGSSRRQSKEEYLAVDSEKRKIASTSHDDTMTIHSNMHSAGPSVSRKARKHLSERWQMACQSGSENPVPKGITTLGEMLGLSDGDAPKETSHKGSSDPNFSRCNVREVPASPLGISSKDGWKTGICYEDDSRGGMSRNFPRSKSLPASSSTSTKLSGRRQSTPTCRLPILKDILNTPTDESENAPVRRRSSIRNARQRNGRAIVQLGKENMLPEKEIHITSEKSRHSICISDLSHASNVYNEKCPDDVIRAEDQQKCDSSVQHEDMNNSEGHLALTYQTLATSFPETNGVLSIQNQDIIAFKEGRSPPVEIEIALDDTQATQPVSIASGESCECSSLTASSPRSSVEEASYSGIFKSINFDIQGLRAQLKMLKMEGQDDIYGDYSDTLSTDECNSTNISTYQETEEQLPIFKDDEDRDLCYVQDMLASVCDLPDYPEGWQVGSDVFLWLENKYSKLLLWSKSDRRLLFDLVNSTLADMSALENSLHSKILMNCWPEIDREQLAENVWQMVRKQSKYEQFSLEDVQPLPLDHRSELEVIGMKITRMIHDDVIQDSIIEFLSRENLPC</sequence>
<dbReference type="AlphaFoldDB" id="A0A835KEE9"/>
<evidence type="ECO:0000259" key="4">
    <source>
        <dbReference type="Pfam" id="PF14383"/>
    </source>
</evidence>
<feature type="compositionally biased region" description="Low complexity" evidence="1">
    <location>
        <begin position="648"/>
        <end position="661"/>
    </location>
</feature>
<evidence type="ECO:0000259" key="2">
    <source>
        <dbReference type="Pfam" id="PF12552"/>
    </source>
</evidence>
<feature type="domain" description="DUF4378" evidence="3">
    <location>
        <begin position="929"/>
        <end position="1058"/>
    </location>
</feature>
<feature type="region of interest" description="Disordered" evidence="1">
    <location>
        <begin position="175"/>
        <end position="199"/>
    </location>
</feature>
<dbReference type="EMBL" id="JACEFO010001653">
    <property type="protein sequence ID" value="KAF8725691.1"/>
    <property type="molecule type" value="Genomic_DNA"/>
</dbReference>
<feature type="compositionally biased region" description="Polar residues" evidence="1">
    <location>
        <begin position="470"/>
        <end position="484"/>
    </location>
</feature>
<dbReference type="InterPro" id="IPR022212">
    <property type="entry name" value="DUF3741"/>
</dbReference>
<feature type="region of interest" description="Disordered" evidence="1">
    <location>
        <begin position="1"/>
        <end position="141"/>
    </location>
</feature>
<feature type="region of interest" description="Disordered" evidence="1">
    <location>
        <begin position="586"/>
        <end position="610"/>
    </location>
</feature>
<feature type="compositionally biased region" description="Basic and acidic residues" evidence="1">
    <location>
        <begin position="513"/>
        <end position="532"/>
    </location>
</feature>
<dbReference type="PANTHER" id="PTHR46836:SF1">
    <property type="entry name" value="OS05G0116700 PROTEIN"/>
    <property type="match status" value="1"/>
</dbReference>
<feature type="compositionally biased region" description="Basic and acidic residues" evidence="1">
    <location>
        <begin position="69"/>
        <end position="84"/>
    </location>
</feature>
<evidence type="ECO:0000256" key="1">
    <source>
        <dbReference type="SAM" id="MobiDB-lite"/>
    </source>
</evidence>
<dbReference type="Proteomes" id="UP000636709">
    <property type="component" value="Unassembled WGS sequence"/>
</dbReference>
<feature type="region of interest" description="Disordered" evidence="1">
    <location>
        <begin position="455"/>
        <end position="532"/>
    </location>
</feature>
<reference evidence="5" key="1">
    <citation type="submission" date="2020-07" db="EMBL/GenBank/DDBJ databases">
        <title>Genome sequence and genetic diversity analysis of an under-domesticated orphan crop, white fonio (Digitaria exilis).</title>
        <authorList>
            <person name="Bennetzen J.L."/>
            <person name="Chen S."/>
            <person name="Ma X."/>
            <person name="Wang X."/>
            <person name="Yssel A.E.J."/>
            <person name="Chaluvadi S.R."/>
            <person name="Johnson M."/>
            <person name="Gangashetty P."/>
            <person name="Hamidou F."/>
            <person name="Sanogo M.D."/>
            <person name="Zwaenepoel A."/>
            <person name="Wallace J."/>
            <person name="Van De Peer Y."/>
            <person name="Van Deynze A."/>
        </authorList>
    </citation>
    <scope>NUCLEOTIDE SEQUENCE</scope>
    <source>
        <tissue evidence="5">Leaves</tissue>
    </source>
</reference>
<evidence type="ECO:0000313" key="5">
    <source>
        <dbReference type="EMBL" id="KAF8725691.1"/>
    </source>
</evidence>
<evidence type="ECO:0000259" key="3">
    <source>
        <dbReference type="Pfam" id="PF14309"/>
    </source>
</evidence>
<dbReference type="InterPro" id="IPR032795">
    <property type="entry name" value="DUF3741-assoc"/>
</dbReference>
<evidence type="ECO:0008006" key="7">
    <source>
        <dbReference type="Google" id="ProtNLM"/>
    </source>
</evidence>
<gene>
    <name evidence="5" type="ORF">HU200_020238</name>
</gene>
<name>A0A835KEE9_9POAL</name>
<dbReference type="PANTHER" id="PTHR46836">
    <property type="entry name" value="AFADIN"/>
    <property type="match status" value="1"/>
</dbReference>
<feature type="domain" description="DUF3741" evidence="4">
    <location>
        <begin position="206"/>
        <end position="221"/>
    </location>
</feature>
<dbReference type="Pfam" id="PF14383">
    <property type="entry name" value="VARLMGL"/>
    <property type="match status" value="1"/>
</dbReference>
<feature type="region of interest" description="Disordered" evidence="1">
    <location>
        <begin position="636"/>
        <end position="668"/>
    </location>
</feature>
<feature type="compositionally biased region" description="Basic and acidic residues" evidence="1">
    <location>
        <begin position="591"/>
        <end position="601"/>
    </location>
</feature>
<feature type="compositionally biased region" description="Low complexity" evidence="1">
    <location>
        <begin position="119"/>
        <end position="133"/>
    </location>
</feature>
<dbReference type="Pfam" id="PF12552">
    <property type="entry name" value="DUF3741"/>
    <property type="match status" value="1"/>
</dbReference>
<proteinExistence type="predicted"/>
<keyword evidence="6" id="KW-1185">Reference proteome</keyword>